<feature type="domain" description="Alpha/beta hydrolase fold-5" evidence="1">
    <location>
        <begin position="49"/>
        <end position="124"/>
    </location>
</feature>
<sequence>MQKQSSLRLWVVILDDFVKNLVNPIELEEGVSDGIAKLQGLGFPSNGSVFLAGHSLGGMMVSSYARKHTDQLKGALLFSSYLTREHRLKDYPLPVLTLTGDLDGLTRITRILLSFEELSDDVKINVTAKYGTPVIVMIGVNHGLFASGNMPPEVLKYDFFPDVSISYAHQEMANISAAFMEYHVMGNHANSTVVLDDYFESTSALLMPLHKMKSSDSIEDRISHWTNIAQDIIIQIDDESKLNLENEEFDEIPFLKFKPLAGLAEGVCVVTSYTNIVIEPNPFDVTLKPLSPIELQSKMMTQLGVKKLLPNETFGHEKITCKDINKRSLESALLLAAPVTLTRYKLRGRAMNLYDDLNVQTEDEWLLKQLQLEEYNEGLNVTSVRYMNETDGEFYCKLMAPYRALEWVYLDSYQRG</sequence>
<evidence type="ECO:0000259" key="1">
    <source>
        <dbReference type="Pfam" id="PF12695"/>
    </source>
</evidence>
<evidence type="ECO:0000313" key="3">
    <source>
        <dbReference type="Proteomes" id="UP001186944"/>
    </source>
</evidence>
<keyword evidence="3" id="KW-1185">Reference proteome</keyword>
<protein>
    <recommendedName>
        <fullName evidence="1">Alpha/beta hydrolase fold-5 domain-containing protein</fullName>
    </recommendedName>
</protein>
<reference evidence="2" key="1">
    <citation type="submission" date="2019-08" db="EMBL/GenBank/DDBJ databases">
        <title>The improved chromosome-level genome for the pearl oyster Pinctada fucata martensii using PacBio sequencing and Hi-C.</title>
        <authorList>
            <person name="Zheng Z."/>
        </authorList>
    </citation>
    <scope>NUCLEOTIDE SEQUENCE</scope>
    <source>
        <strain evidence="2">ZZ-2019</strain>
        <tissue evidence="2">Adductor muscle</tissue>
    </source>
</reference>
<gene>
    <name evidence="2" type="ORF">FSP39_007723</name>
</gene>
<name>A0AA88YS93_PINIB</name>
<dbReference type="GO" id="GO:0016787">
    <property type="term" value="F:hydrolase activity"/>
    <property type="evidence" value="ECO:0007669"/>
    <property type="project" value="InterPro"/>
</dbReference>
<dbReference type="SUPFAM" id="SSF53474">
    <property type="entry name" value="alpha/beta-Hydrolases"/>
    <property type="match status" value="1"/>
</dbReference>
<dbReference type="InterPro" id="IPR029059">
    <property type="entry name" value="AB_hydrolase_5"/>
</dbReference>
<dbReference type="InterPro" id="IPR029058">
    <property type="entry name" value="AB_hydrolase_fold"/>
</dbReference>
<dbReference type="AlphaFoldDB" id="A0AA88YS93"/>
<dbReference type="Proteomes" id="UP001186944">
    <property type="component" value="Unassembled WGS sequence"/>
</dbReference>
<comment type="caution">
    <text evidence="2">The sequence shown here is derived from an EMBL/GenBank/DDBJ whole genome shotgun (WGS) entry which is preliminary data.</text>
</comment>
<proteinExistence type="predicted"/>
<dbReference type="Gene3D" id="3.40.50.1820">
    <property type="entry name" value="alpha/beta hydrolase"/>
    <property type="match status" value="1"/>
</dbReference>
<organism evidence="2 3">
    <name type="scientific">Pinctada imbricata</name>
    <name type="common">Atlantic pearl-oyster</name>
    <name type="synonym">Pinctada martensii</name>
    <dbReference type="NCBI Taxonomy" id="66713"/>
    <lineage>
        <taxon>Eukaryota</taxon>
        <taxon>Metazoa</taxon>
        <taxon>Spiralia</taxon>
        <taxon>Lophotrochozoa</taxon>
        <taxon>Mollusca</taxon>
        <taxon>Bivalvia</taxon>
        <taxon>Autobranchia</taxon>
        <taxon>Pteriomorphia</taxon>
        <taxon>Pterioida</taxon>
        <taxon>Pterioidea</taxon>
        <taxon>Pteriidae</taxon>
        <taxon>Pinctada</taxon>
    </lineage>
</organism>
<evidence type="ECO:0000313" key="2">
    <source>
        <dbReference type="EMBL" id="KAK3105881.1"/>
    </source>
</evidence>
<accession>A0AA88YS93</accession>
<dbReference type="EMBL" id="VSWD01000003">
    <property type="protein sequence ID" value="KAK3105881.1"/>
    <property type="molecule type" value="Genomic_DNA"/>
</dbReference>
<dbReference type="Pfam" id="PF12695">
    <property type="entry name" value="Abhydrolase_5"/>
    <property type="match status" value="1"/>
</dbReference>